<organism evidence="6 7">
    <name type="scientific">Sulfitobacter pacificus</name>
    <dbReference type="NCBI Taxonomy" id="1499314"/>
    <lineage>
        <taxon>Bacteria</taxon>
        <taxon>Pseudomonadati</taxon>
        <taxon>Pseudomonadota</taxon>
        <taxon>Alphaproteobacteria</taxon>
        <taxon>Rhodobacterales</taxon>
        <taxon>Roseobacteraceae</taxon>
        <taxon>Sulfitobacter</taxon>
    </lineage>
</organism>
<keyword evidence="7" id="KW-1185">Reference proteome</keyword>
<dbReference type="InterPro" id="IPR039424">
    <property type="entry name" value="SBP_5"/>
</dbReference>
<dbReference type="PIRSF" id="PIRSF002741">
    <property type="entry name" value="MppA"/>
    <property type="match status" value="1"/>
</dbReference>
<feature type="signal peptide" evidence="4">
    <location>
        <begin position="1"/>
        <end position="21"/>
    </location>
</feature>
<protein>
    <submittedName>
        <fullName evidence="6">Peptide ABC transporter substrate-binding protein</fullName>
    </submittedName>
</protein>
<evidence type="ECO:0000313" key="7">
    <source>
        <dbReference type="Proteomes" id="UP001161388"/>
    </source>
</evidence>
<dbReference type="PANTHER" id="PTHR30290:SF38">
    <property type="entry name" value="D,D-DIPEPTIDE-BINDING PERIPLASMIC PROTEIN DDPA-RELATED"/>
    <property type="match status" value="1"/>
</dbReference>
<comment type="similarity">
    <text evidence="2">Belongs to the bacterial solute-binding protein 5 family.</text>
</comment>
<dbReference type="PANTHER" id="PTHR30290">
    <property type="entry name" value="PERIPLASMIC BINDING COMPONENT OF ABC TRANSPORTER"/>
    <property type="match status" value="1"/>
</dbReference>
<dbReference type="Pfam" id="PF00496">
    <property type="entry name" value="SBP_bac_5"/>
    <property type="match status" value="1"/>
</dbReference>
<dbReference type="Proteomes" id="UP001161388">
    <property type="component" value="Unassembled WGS sequence"/>
</dbReference>
<reference evidence="6" key="2">
    <citation type="submission" date="2023-01" db="EMBL/GenBank/DDBJ databases">
        <title>Draft genome sequence of Sulfitobacter pacificus strain NBRC 109915.</title>
        <authorList>
            <person name="Sun Q."/>
            <person name="Mori K."/>
        </authorList>
    </citation>
    <scope>NUCLEOTIDE SEQUENCE</scope>
    <source>
        <strain evidence="6">NBRC 109915</strain>
    </source>
</reference>
<dbReference type="InterPro" id="IPR030678">
    <property type="entry name" value="Peptide/Ni-bd"/>
</dbReference>
<accession>A0ABQ5VQB0</accession>
<feature type="chain" id="PRO_5045913461" evidence="4">
    <location>
        <begin position="22"/>
        <end position="519"/>
    </location>
</feature>
<comment type="caution">
    <text evidence="6">The sequence shown here is derived from an EMBL/GenBank/DDBJ whole genome shotgun (WGS) entry which is preliminary data.</text>
</comment>
<evidence type="ECO:0000256" key="1">
    <source>
        <dbReference type="ARBA" id="ARBA00004418"/>
    </source>
</evidence>
<name>A0ABQ5VQB0_9RHOB</name>
<dbReference type="EMBL" id="BSNL01000024">
    <property type="protein sequence ID" value="GLQ29406.1"/>
    <property type="molecule type" value="Genomic_DNA"/>
</dbReference>
<dbReference type="Gene3D" id="3.10.105.10">
    <property type="entry name" value="Dipeptide-binding Protein, Domain 3"/>
    <property type="match status" value="1"/>
</dbReference>
<reference evidence="6" key="1">
    <citation type="journal article" date="2014" name="Int. J. Syst. Evol. Microbiol.">
        <title>Complete genome of a new Firmicutes species belonging to the dominant human colonic microbiota ('Ruminococcus bicirculans') reveals two chromosomes and a selective capacity to utilize plant glucans.</title>
        <authorList>
            <consortium name="NISC Comparative Sequencing Program"/>
            <person name="Wegmann U."/>
            <person name="Louis P."/>
            <person name="Goesmann A."/>
            <person name="Henrissat B."/>
            <person name="Duncan S.H."/>
            <person name="Flint H.J."/>
        </authorList>
    </citation>
    <scope>NUCLEOTIDE SEQUENCE</scope>
    <source>
        <strain evidence="6">NBRC 109915</strain>
    </source>
</reference>
<dbReference type="InterPro" id="IPR000914">
    <property type="entry name" value="SBP_5_dom"/>
</dbReference>
<keyword evidence="3 4" id="KW-0732">Signal</keyword>
<evidence type="ECO:0000256" key="3">
    <source>
        <dbReference type="ARBA" id="ARBA00022729"/>
    </source>
</evidence>
<feature type="domain" description="Solute-binding protein family 5" evidence="5">
    <location>
        <begin position="70"/>
        <end position="432"/>
    </location>
</feature>
<gene>
    <name evidence="6" type="ORF">GCM10007927_42100</name>
</gene>
<sequence>MKHLRLASALVAGLSASAVLADAPKMGGTAKVVIGSDILGTQPGVARDSGTDMILHHIFEALVAYDDNLEVQPMLAESWEISDEGKTYTFKLREGVTFHNGAPLTSADVKWSWDRWLDPETGWGCTYWYDGSEALKIEAIETPDPQTVVFRLNIPSGLFLAQMANFQCMTAIAHSDSVGADGTWSTPIGTGPFKLGEWKKGVSVTLSKNPEYSPAPGEKSGFAGARIAYLDSVEFLTVPEIATAMAGLRSGELHVVTDINATQETELKTAENVEVQSGPGLEWSALLLNVTDPVMKDRNMRLAVAHAIDFNGLALAVTRGASGYNAAPFSSQSVYHGEVQKGGYTRDLDKVKELLAAANYDGTPLKIQTSRRYDVFYQTAVIIQAMLGEAGIKADLEVLEWPAHLDNYFNGNFQISSFGYSARTDPVMNYWSIIGPREESPAYQWHDKEIYGMTFKAAAEVDPAKRQAIFDTIHSKMIAEAPTLNLFNSVNSAAVNSALEGYEIWPGNKPRLWGTWLTE</sequence>
<evidence type="ECO:0000259" key="5">
    <source>
        <dbReference type="Pfam" id="PF00496"/>
    </source>
</evidence>
<dbReference type="RefSeq" id="WP_284376789.1">
    <property type="nucleotide sequence ID" value="NZ_BSNL01000024.1"/>
</dbReference>
<proteinExistence type="inferred from homology"/>
<evidence type="ECO:0000256" key="4">
    <source>
        <dbReference type="SAM" id="SignalP"/>
    </source>
</evidence>
<dbReference type="Gene3D" id="3.40.190.10">
    <property type="entry name" value="Periplasmic binding protein-like II"/>
    <property type="match status" value="1"/>
</dbReference>
<comment type="subcellular location">
    <subcellularLocation>
        <location evidence="1">Periplasm</location>
    </subcellularLocation>
</comment>
<evidence type="ECO:0000313" key="6">
    <source>
        <dbReference type="EMBL" id="GLQ29406.1"/>
    </source>
</evidence>
<dbReference type="Gene3D" id="3.90.76.10">
    <property type="entry name" value="Dipeptide-binding Protein, Domain 1"/>
    <property type="match status" value="1"/>
</dbReference>
<dbReference type="SUPFAM" id="SSF53850">
    <property type="entry name" value="Periplasmic binding protein-like II"/>
    <property type="match status" value="1"/>
</dbReference>
<evidence type="ECO:0000256" key="2">
    <source>
        <dbReference type="ARBA" id="ARBA00005695"/>
    </source>
</evidence>